<evidence type="ECO:0000313" key="2">
    <source>
        <dbReference type="Proteomes" id="UP000290253"/>
    </source>
</evidence>
<dbReference type="EMBL" id="SDMK01000001">
    <property type="protein sequence ID" value="RXS97744.1"/>
    <property type="molecule type" value="Genomic_DNA"/>
</dbReference>
<dbReference type="InterPro" id="IPR013324">
    <property type="entry name" value="RNA_pol_sigma_r3/r4-like"/>
</dbReference>
<dbReference type="OrthoDB" id="118550at2"/>
<dbReference type="Proteomes" id="UP000290253">
    <property type="component" value="Unassembled WGS sequence"/>
</dbReference>
<reference evidence="1 2" key="1">
    <citation type="journal article" date="2016" name="Int. J. Syst. Evol. Microbiol.">
        <title>Acidipila dinghuensis sp. nov., an acidobacterium isolated from forest soil.</title>
        <authorList>
            <person name="Jiang Y.W."/>
            <person name="Wang J."/>
            <person name="Chen M.H."/>
            <person name="Lv Y.Y."/>
            <person name="Qiu L.H."/>
        </authorList>
    </citation>
    <scope>NUCLEOTIDE SEQUENCE [LARGE SCALE GENOMIC DNA]</scope>
    <source>
        <strain evidence="1 2">DHOF10</strain>
    </source>
</reference>
<gene>
    <name evidence="1" type="ORF">ESZ00_07730</name>
</gene>
<keyword evidence="2" id="KW-1185">Reference proteome</keyword>
<comment type="caution">
    <text evidence="1">The sequence shown here is derived from an EMBL/GenBank/DDBJ whole genome shotgun (WGS) entry which is preliminary data.</text>
</comment>
<dbReference type="AlphaFoldDB" id="A0A4Q1SJC3"/>
<dbReference type="InterPro" id="IPR036388">
    <property type="entry name" value="WH-like_DNA-bd_sf"/>
</dbReference>
<sequence length="174" mass="19752">MSAAPVLAYVTTGRSFSAAEDFRTRTQASQPQTSGLAFYRKHTEDLLRKYLRISMDIGRLPSLLNRGVLRGRATHCRIRNFEDAVVFVIDVERCLGKLDSSAQELVARITLQEYTYAEAAELTGQSLRSIARHYGEAVDRVTALLLDAELLKIEPWERCQAEDRPRNAISMRKY</sequence>
<proteinExistence type="predicted"/>
<dbReference type="RefSeq" id="WP_129207523.1">
    <property type="nucleotide sequence ID" value="NZ_BMGU01000001.1"/>
</dbReference>
<dbReference type="Gene3D" id="1.10.10.10">
    <property type="entry name" value="Winged helix-like DNA-binding domain superfamily/Winged helix DNA-binding domain"/>
    <property type="match status" value="1"/>
</dbReference>
<name>A0A4Q1SJC3_9BACT</name>
<protein>
    <submittedName>
        <fullName evidence="1">Uncharacterized protein</fullName>
    </submittedName>
</protein>
<accession>A0A4Q1SJC3</accession>
<evidence type="ECO:0000313" key="1">
    <source>
        <dbReference type="EMBL" id="RXS97744.1"/>
    </source>
</evidence>
<organism evidence="1 2">
    <name type="scientific">Silvibacterium dinghuense</name>
    <dbReference type="NCBI Taxonomy" id="1560006"/>
    <lineage>
        <taxon>Bacteria</taxon>
        <taxon>Pseudomonadati</taxon>
        <taxon>Acidobacteriota</taxon>
        <taxon>Terriglobia</taxon>
        <taxon>Terriglobales</taxon>
        <taxon>Acidobacteriaceae</taxon>
        <taxon>Silvibacterium</taxon>
    </lineage>
</organism>
<dbReference type="SUPFAM" id="SSF88659">
    <property type="entry name" value="Sigma3 and sigma4 domains of RNA polymerase sigma factors"/>
    <property type="match status" value="1"/>
</dbReference>